<gene>
    <name evidence="7" type="ORF">IAD04_05200</name>
</gene>
<evidence type="ECO:0000313" key="8">
    <source>
        <dbReference type="Proteomes" id="UP000886893"/>
    </source>
</evidence>
<organism evidence="7 8">
    <name type="scientific">Candidatus Caccosoma faecigallinarum</name>
    <dbReference type="NCBI Taxonomy" id="2840720"/>
    <lineage>
        <taxon>Bacteria</taxon>
        <taxon>Bacillati</taxon>
        <taxon>Bacillota</taxon>
        <taxon>Bacillota incertae sedis</taxon>
        <taxon>Candidatus Caccosoma</taxon>
    </lineage>
</organism>
<evidence type="ECO:0000256" key="1">
    <source>
        <dbReference type="ARBA" id="ARBA00005189"/>
    </source>
</evidence>
<dbReference type="PANTHER" id="PTHR10434">
    <property type="entry name" value="1-ACYL-SN-GLYCEROL-3-PHOSPHATE ACYLTRANSFERASE"/>
    <property type="match status" value="1"/>
</dbReference>
<dbReference type="Pfam" id="PF01553">
    <property type="entry name" value="Acyltransferase"/>
    <property type="match status" value="1"/>
</dbReference>
<reference evidence="7" key="2">
    <citation type="journal article" date="2021" name="PeerJ">
        <title>Extensive microbial diversity within the chicken gut microbiome revealed by metagenomics and culture.</title>
        <authorList>
            <person name="Gilroy R."/>
            <person name="Ravi A."/>
            <person name="Getino M."/>
            <person name="Pursley I."/>
            <person name="Horton D.L."/>
            <person name="Alikhan N.F."/>
            <person name="Baker D."/>
            <person name="Gharbi K."/>
            <person name="Hall N."/>
            <person name="Watson M."/>
            <person name="Adriaenssens E.M."/>
            <person name="Foster-Nyarko E."/>
            <person name="Jarju S."/>
            <person name="Secka A."/>
            <person name="Antonio M."/>
            <person name="Oren A."/>
            <person name="Chaudhuri R.R."/>
            <person name="La Ragione R."/>
            <person name="Hildebrand F."/>
            <person name="Pallen M.J."/>
        </authorList>
    </citation>
    <scope>NUCLEOTIDE SEQUENCE</scope>
    <source>
        <strain evidence="7">14508</strain>
    </source>
</reference>
<keyword evidence="3" id="KW-0808">Transferase</keyword>
<comment type="pathway">
    <text evidence="1">Lipid metabolism.</text>
</comment>
<proteinExistence type="predicted"/>
<dbReference type="AlphaFoldDB" id="A0A9D1G9W7"/>
<dbReference type="CDD" id="cd07989">
    <property type="entry name" value="LPLAT_AGPAT-like"/>
    <property type="match status" value="1"/>
</dbReference>
<dbReference type="GO" id="GO:0003841">
    <property type="term" value="F:1-acylglycerol-3-phosphate O-acyltransferase activity"/>
    <property type="evidence" value="ECO:0007669"/>
    <property type="project" value="TreeGrafter"/>
</dbReference>
<dbReference type="Proteomes" id="UP000886893">
    <property type="component" value="Unassembled WGS sequence"/>
</dbReference>
<evidence type="ECO:0000256" key="4">
    <source>
        <dbReference type="ARBA" id="ARBA00023098"/>
    </source>
</evidence>
<accession>A0A9D1G9W7</accession>
<sequence length="234" mass="27198">MICKLFFPFLFLLPKLKKHAKHKEKYSLEFRYQTVRNFIKKLSKAEKKSIDCYQKEIIDRPHGGRIYITNHQSMDDICTMVELSKKPIRFISKIENQNVFALGNAAKSIDCFFIDRHDVRQSLKVLKEAALAAQNGDDILLFPEGTRSKTGEVLEFKSALTNLVQMAKVEVVIVALDQTVLSLKKRKYKPFSVQVRVCQPISYETFLEHKHDFTTYAHDLLKQELATLRKEQSQ</sequence>
<feature type="domain" description="Phospholipid/glycerol acyltransferase" evidence="6">
    <location>
        <begin position="65"/>
        <end position="179"/>
    </location>
</feature>
<dbReference type="GO" id="GO:0006654">
    <property type="term" value="P:phosphatidic acid biosynthetic process"/>
    <property type="evidence" value="ECO:0007669"/>
    <property type="project" value="TreeGrafter"/>
</dbReference>
<evidence type="ECO:0000256" key="5">
    <source>
        <dbReference type="ARBA" id="ARBA00023315"/>
    </source>
</evidence>
<evidence type="ECO:0000313" key="7">
    <source>
        <dbReference type="EMBL" id="HIT17751.1"/>
    </source>
</evidence>
<evidence type="ECO:0000256" key="3">
    <source>
        <dbReference type="ARBA" id="ARBA00022679"/>
    </source>
</evidence>
<name>A0A9D1G9W7_9FIRM</name>
<dbReference type="SUPFAM" id="SSF69593">
    <property type="entry name" value="Glycerol-3-phosphate (1)-acyltransferase"/>
    <property type="match status" value="1"/>
</dbReference>
<keyword evidence="4" id="KW-0443">Lipid metabolism</keyword>
<keyword evidence="2" id="KW-0444">Lipid biosynthesis</keyword>
<protein>
    <submittedName>
        <fullName evidence="7">1-acyl-sn-glycerol-3-phosphate acyltransferase</fullName>
    </submittedName>
</protein>
<comment type="caution">
    <text evidence="7">The sequence shown here is derived from an EMBL/GenBank/DDBJ whole genome shotgun (WGS) entry which is preliminary data.</text>
</comment>
<reference evidence="7" key="1">
    <citation type="submission" date="2020-10" db="EMBL/GenBank/DDBJ databases">
        <authorList>
            <person name="Gilroy R."/>
        </authorList>
    </citation>
    <scope>NUCLEOTIDE SEQUENCE</scope>
    <source>
        <strain evidence="7">14508</strain>
    </source>
</reference>
<evidence type="ECO:0000256" key="2">
    <source>
        <dbReference type="ARBA" id="ARBA00022516"/>
    </source>
</evidence>
<dbReference type="PANTHER" id="PTHR10434:SF64">
    <property type="entry name" value="1-ACYL-SN-GLYCEROL-3-PHOSPHATE ACYLTRANSFERASE-RELATED"/>
    <property type="match status" value="1"/>
</dbReference>
<evidence type="ECO:0000259" key="6">
    <source>
        <dbReference type="SMART" id="SM00563"/>
    </source>
</evidence>
<dbReference type="SMART" id="SM00563">
    <property type="entry name" value="PlsC"/>
    <property type="match status" value="1"/>
</dbReference>
<dbReference type="EMBL" id="DVKI01000161">
    <property type="protein sequence ID" value="HIT17751.1"/>
    <property type="molecule type" value="Genomic_DNA"/>
</dbReference>
<keyword evidence="5 7" id="KW-0012">Acyltransferase</keyword>
<dbReference type="InterPro" id="IPR002123">
    <property type="entry name" value="Plipid/glycerol_acylTrfase"/>
</dbReference>